<dbReference type="EMBL" id="LFND01000002">
    <property type="protein sequence ID" value="KMQ65598.1"/>
    <property type="molecule type" value="Genomic_DNA"/>
</dbReference>
<dbReference type="GO" id="GO:0004553">
    <property type="term" value="F:hydrolase activity, hydrolyzing O-glycosyl compounds"/>
    <property type="evidence" value="ECO:0007669"/>
    <property type="project" value="UniProtKB-ARBA"/>
</dbReference>
<protein>
    <submittedName>
        <fullName evidence="2">Uncharacterized protein</fullName>
    </submittedName>
</protein>
<dbReference type="InterPro" id="IPR013320">
    <property type="entry name" value="ConA-like_dom_sf"/>
</dbReference>
<dbReference type="OrthoDB" id="5726170at2"/>
<dbReference type="SUPFAM" id="SSF49899">
    <property type="entry name" value="Concanavalin A-like lectins/glucanases"/>
    <property type="match status" value="1"/>
</dbReference>
<keyword evidence="3" id="KW-1185">Reference proteome</keyword>
<dbReference type="RefSeq" id="WP_048505898.1">
    <property type="nucleotide sequence ID" value="NZ_LFND01000002.1"/>
</dbReference>
<dbReference type="AlphaFoldDB" id="A0A0J7IGS3"/>
<dbReference type="STRING" id="558151.ACM46_06885"/>
<dbReference type="PATRIC" id="fig|558151.6.peg.1443"/>
<proteinExistence type="predicted"/>
<dbReference type="Proteomes" id="UP000036261">
    <property type="component" value="Unassembled WGS sequence"/>
</dbReference>
<dbReference type="Gene3D" id="2.60.120.200">
    <property type="match status" value="1"/>
</dbReference>
<organism evidence="2 3">
    <name type="scientific">Chryseobacterium angstadtii</name>
    <dbReference type="NCBI Taxonomy" id="558151"/>
    <lineage>
        <taxon>Bacteria</taxon>
        <taxon>Pseudomonadati</taxon>
        <taxon>Bacteroidota</taxon>
        <taxon>Flavobacteriia</taxon>
        <taxon>Flavobacteriales</taxon>
        <taxon>Weeksellaceae</taxon>
        <taxon>Chryseobacterium group</taxon>
        <taxon>Chryseobacterium</taxon>
    </lineage>
</organism>
<feature type="signal peptide" evidence="1">
    <location>
        <begin position="1"/>
        <end position="24"/>
    </location>
</feature>
<name>A0A0J7IGS3_9FLAO</name>
<feature type="chain" id="PRO_5005288346" evidence="1">
    <location>
        <begin position="25"/>
        <end position="522"/>
    </location>
</feature>
<dbReference type="GO" id="GO:0005975">
    <property type="term" value="P:carbohydrate metabolic process"/>
    <property type="evidence" value="ECO:0007669"/>
    <property type="project" value="UniProtKB-ARBA"/>
</dbReference>
<keyword evidence="1" id="KW-0732">Signal</keyword>
<accession>A0A0J7IGS3</accession>
<evidence type="ECO:0000256" key="1">
    <source>
        <dbReference type="SAM" id="SignalP"/>
    </source>
</evidence>
<comment type="caution">
    <text evidence="2">The sequence shown here is derived from an EMBL/GenBank/DDBJ whole genome shotgun (WGS) entry which is preliminary data.</text>
</comment>
<sequence>MKKNGKRLSLISLVFTLLTHLMYAQTDSTEVASIYGFYSYSSSLMNASSASELTIQGNASHTATGVQLTPASSGQFGGLFINGRTFTSVNGLHVEFEYDMKNGTPLGGTYGDGLSFFLYDGAVTSPTIGAPGAGLGYSYNRTKDTYASQRKPGLTGAYLGIALDEFGNFKSKRFQGESRINGISGVTWSQATSHITLRGARGAAINTTGLGLGYTGYPVLVTRSTLSNTGTVGRILQTDRSYAATSNTLSSQFDLRNNAGEFRKVYLDLIPHFTSPTTTDGFDIKVDMQTDQNGTPVNIINYYHYKTSVPYTENANPQTTDFNTSDTEGAATSQTLDATVPAVLKLGFAAATGAAFQQHIIRNVKLTLPYAAVANDDVTSTCKFQPVAIPVFNNDIAYKGPISITTPPTGSNMNIDYSTFSFTKSSETDLTLYRKKVTTEGTWTYNKSTGIVTFNPSSGFTGTATMTYTIKGRTVKDSNGKIVEPYGDTAYRSVPATITVNLKTSGCIYSVISNIMVTQEVK</sequence>
<reference evidence="2 3" key="1">
    <citation type="journal article" date="2013" name="Int. J. Syst. Evol. Microbiol.">
        <title>Chryseobacterium angstadtii sp. nov., isolated from a newt tank.</title>
        <authorList>
            <person name="Kirk K.E."/>
            <person name="Hoffman J.A."/>
            <person name="Smith K.A."/>
            <person name="Strahan B.L."/>
            <person name="Failor K.C."/>
            <person name="Krebs J.E."/>
            <person name="Gale A.N."/>
            <person name="Do T.D."/>
            <person name="Sontag T.C."/>
            <person name="Batties A.M."/>
            <person name="Mistiszyn K."/>
            <person name="Newman J.D."/>
        </authorList>
    </citation>
    <scope>NUCLEOTIDE SEQUENCE [LARGE SCALE GENOMIC DNA]</scope>
    <source>
        <strain evidence="2 3">KM</strain>
    </source>
</reference>
<gene>
    <name evidence="2" type="ORF">ACM46_06885</name>
</gene>
<evidence type="ECO:0000313" key="2">
    <source>
        <dbReference type="EMBL" id="KMQ65598.1"/>
    </source>
</evidence>
<evidence type="ECO:0000313" key="3">
    <source>
        <dbReference type="Proteomes" id="UP000036261"/>
    </source>
</evidence>